<dbReference type="EMBL" id="JBHSMD010000004">
    <property type="protein sequence ID" value="MFC5493947.1"/>
    <property type="molecule type" value="Genomic_DNA"/>
</dbReference>
<dbReference type="Proteomes" id="UP001595956">
    <property type="component" value="Unassembled WGS sequence"/>
</dbReference>
<evidence type="ECO:0000256" key="1">
    <source>
        <dbReference type="SAM" id="MobiDB-lite"/>
    </source>
</evidence>
<feature type="region of interest" description="Disordered" evidence="1">
    <location>
        <begin position="217"/>
        <end position="236"/>
    </location>
</feature>
<protein>
    <recommendedName>
        <fullName evidence="4">RNA polymerase sigma factor 70 region 4 type 2 domain-containing protein</fullName>
    </recommendedName>
</protein>
<evidence type="ECO:0008006" key="4">
    <source>
        <dbReference type="Google" id="ProtNLM"/>
    </source>
</evidence>
<evidence type="ECO:0000313" key="2">
    <source>
        <dbReference type="EMBL" id="MFC5493947.1"/>
    </source>
</evidence>
<name>A0ABW0N207_9ACTN</name>
<gene>
    <name evidence="2" type="ORF">ACFPKY_12600</name>
</gene>
<accession>A0ABW0N207</accession>
<organism evidence="2 3">
    <name type="scientific">Nocardioides caricicola</name>
    <dbReference type="NCBI Taxonomy" id="634770"/>
    <lineage>
        <taxon>Bacteria</taxon>
        <taxon>Bacillati</taxon>
        <taxon>Actinomycetota</taxon>
        <taxon>Actinomycetes</taxon>
        <taxon>Propionibacteriales</taxon>
        <taxon>Nocardioidaceae</taxon>
        <taxon>Nocardioides</taxon>
    </lineage>
</organism>
<dbReference type="RefSeq" id="WP_345178837.1">
    <property type="nucleotide sequence ID" value="NZ_BAABFQ010000007.1"/>
</dbReference>
<comment type="caution">
    <text evidence="2">The sequence shown here is derived from an EMBL/GenBank/DDBJ whole genome shotgun (WGS) entry which is preliminary data.</text>
</comment>
<dbReference type="Gene3D" id="1.10.10.10">
    <property type="entry name" value="Winged helix-like DNA-binding domain superfamily/Winged helix DNA-binding domain"/>
    <property type="match status" value="1"/>
</dbReference>
<reference evidence="3" key="1">
    <citation type="journal article" date="2019" name="Int. J. Syst. Evol. Microbiol.">
        <title>The Global Catalogue of Microorganisms (GCM) 10K type strain sequencing project: providing services to taxonomists for standard genome sequencing and annotation.</title>
        <authorList>
            <consortium name="The Broad Institute Genomics Platform"/>
            <consortium name="The Broad Institute Genome Sequencing Center for Infectious Disease"/>
            <person name="Wu L."/>
            <person name="Ma J."/>
        </authorList>
    </citation>
    <scope>NUCLEOTIDE SEQUENCE [LARGE SCALE GENOMIC DNA]</scope>
    <source>
        <strain evidence="3">KACC 13778</strain>
    </source>
</reference>
<dbReference type="InterPro" id="IPR036388">
    <property type="entry name" value="WH-like_DNA-bd_sf"/>
</dbReference>
<proteinExistence type="predicted"/>
<sequence>MKDPDEFDQYYKDVRSRLLVLTYCLTGDLPASRGAVRDAFVVSWHHWAKVSRLEDPEAWTRVRACSHAQRRHTAKLWHREKGLDPEVKATLDALGKLPIAQRRMLLLTELTTASLAEIAREVGLPRADAERELQTATAQFAVHRDVPTTSIRTVFEPVRAYVDDSRWPRPTIIRRAGAARRRTHTVIGVGATVAALVVTGTLVTDAAGVRPTLSRERMTDAGASTHSRNAPEPVDLPEDALLPVEDVARLVPGTGWTVTDTDDNTGGDGLVMPCQQNRYADPGNAAALLRTFDTAGTKTPASVSQATEVSTSDRSARRSFDTAVSWFAGCHDDRAQLMETHAVDGVGDEAMLVLLRTWAQPESVVVAGVARTGMITTTTVTQSRVGKEPSQKDVAELLGEAVDGLCEQPDGGTCATVARLRAVPPVPVAPVPAMLAEVDLPPVAGVARPWVGTEPQQARTNAAATSCDGADFSSGSMSNNVTRTFLIPEAKLADQFGLTETVGSLPEKKAREFVANVRAKLVACANSDRHLGTDIERVLHAAGEHRDITVWHLTTEVTDDTTVQFLMGIVRDGTSIAQVGFVPDGKATISNDAFDALVKRALARLDAMPAPRTG</sequence>
<evidence type="ECO:0000313" key="3">
    <source>
        <dbReference type="Proteomes" id="UP001595956"/>
    </source>
</evidence>
<keyword evidence="3" id="KW-1185">Reference proteome</keyword>